<name>A0A0R2X610_9BACT</name>
<dbReference type="AlphaFoldDB" id="A0A0R2X610"/>
<dbReference type="EMBL" id="LIDM01000325">
    <property type="protein sequence ID" value="KRP31526.1"/>
    <property type="molecule type" value="Genomic_DNA"/>
</dbReference>
<comment type="caution">
    <text evidence="2">The sequence shown here is derived from an EMBL/GenBank/DDBJ whole genome shotgun (WGS) entry which is preliminary data.</text>
</comment>
<gene>
    <name evidence="2" type="ORF">ABS32_07040</name>
</gene>
<feature type="domain" description="AB hydrolase-1" evidence="1">
    <location>
        <begin position="7"/>
        <end position="181"/>
    </location>
</feature>
<dbReference type="InterPro" id="IPR029058">
    <property type="entry name" value="AB_hydrolase_fold"/>
</dbReference>
<dbReference type="Pfam" id="PF12697">
    <property type="entry name" value="Abhydrolase_6"/>
    <property type="match status" value="1"/>
</dbReference>
<dbReference type="SUPFAM" id="SSF53474">
    <property type="entry name" value="alpha/beta-Hydrolases"/>
    <property type="match status" value="1"/>
</dbReference>
<dbReference type="InterPro" id="IPR052920">
    <property type="entry name" value="DNA-binding_regulatory"/>
</dbReference>
<proteinExistence type="predicted"/>
<sequence length="204" mass="22787">MIDYILFAQKEGYPVLAIDFRGHGGSEPSMTSIGFYESQDVLAGVKFVQERGAGDPVLWGTSMGAVSALLAAERDDSVAGVIADAPFDTYRNTIRHHAKLMYGITEFPLIWMAFPMIERRLNFSLDEVDSLRAAAKIQAPILVLAGEKDVRMDPAMVRTIYEVAAGPKEFWIIPGEGHENRTFQDSFQEKIRAFLARIERSRKS</sequence>
<evidence type="ECO:0000313" key="3">
    <source>
        <dbReference type="Proteomes" id="UP000051557"/>
    </source>
</evidence>
<accession>A0A0R2X610</accession>
<dbReference type="Proteomes" id="UP000051557">
    <property type="component" value="Unassembled WGS sequence"/>
</dbReference>
<dbReference type="PANTHER" id="PTHR43358">
    <property type="entry name" value="ALPHA/BETA-HYDROLASE"/>
    <property type="match status" value="1"/>
</dbReference>
<protein>
    <recommendedName>
        <fullName evidence="1">AB hydrolase-1 domain-containing protein</fullName>
    </recommendedName>
</protein>
<dbReference type="Gene3D" id="3.40.50.1820">
    <property type="entry name" value="alpha/beta hydrolase"/>
    <property type="match status" value="1"/>
</dbReference>
<evidence type="ECO:0000259" key="1">
    <source>
        <dbReference type="Pfam" id="PF12697"/>
    </source>
</evidence>
<dbReference type="PANTHER" id="PTHR43358:SF4">
    <property type="entry name" value="ALPHA_BETA HYDROLASE FOLD-1 DOMAIN-CONTAINING PROTEIN"/>
    <property type="match status" value="1"/>
</dbReference>
<evidence type="ECO:0000313" key="2">
    <source>
        <dbReference type="EMBL" id="KRP31526.1"/>
    </source>
</evidence>
<organism evidence="2 3">
    <name type="scientific">Verrucomicrobia subdivision 6 bacterium BACL9 MAG-120820-bin42</name>
    <dbReference type="NCBI Taxonomy" id="1655634"/>
    <lineage>
        <taxon>Bacteria</taxon>
        <taxon>Pseudomonadati</taxon>
        <taxon>Verrucomicrobiota</taxon>
        <taxon>Verrucomicrobiia</taxon>
        <taxon>Verrucomicrobiales</taxon>
        <taxon>Verrucomicrobia subdivision 6</taxon>
    </lineage>
</organism>
<reference evidence="2 3" key="1">
    <citation type="submission" date="2015-10" db="EMBL/GenBank/DDBJ databases">
        <title>Metagenome-Assembled Genomes uncover a global brackish microbiome.</title>
        <authorList>
            <person name="Hugerth L.W."/>
            <person name="Larsson J."/>
            <person name="Alneberg J."/>
            <person name="Lindh M.V."/>
            <person name="Legrand C."/>
            <person name="Pinhassi J."/>
            <person name="Andersson A.F."/>
        </authorList>
    </citation>
    <scope>NUCLEOTIDE SEQUENCE [LARGE SCALE GENOMIC DNA]</scope>
    <source>
        <strain evidence="2">BACL9 MAG-120820-bin42</strain>
    </source>
</reference>
<dbReference type="InterPro" id="IPR000073">
    <property type="entry name" value="AB_hydrolase_1"/>
</dbReference>